<protein>
    <submittedName>
        <fullName evidence="1">Uncharacterized protein</fullName>
    </submittedName>
</protein>
<evidence type="ECO:0000313" key="2">
    <source>
        <dbReference type="Proteomes" id="UP000700059"/>
    </source>
</evidence>
<reference evidence="1 2" key="1">
    <citation type="submission" date="2021-08" db="EMBL/GenBank/DDBJ databases">
        <title>Helicobacter spp. isolated from feces of Anatolian Ground Squirrel (Spermophilus xanthoprymnus) in Turkey.</title>
        <authorList>
            <person name="Aydin F."/>
            <person name="Abay S."/>
            <person name="Kayman T."/>
            <person name="Karakaya E."/>
            <person name="Saticioglu I.B."/>
        </authorList>
    </citation>
    <scope>NUCLEOTIDE SEQUENCE [LARGE SCALE GENOMIC DNA]</scope>
    <source>
        <strain evidence="1 2">Faydin-H70</strain>
    </source>
</reference>
<evidence type="ECO:0000313" key="1">
    <source>
        <dbReference type="EMBL" id="MBX7491232.1"/>
    </source>
</evidence>
<dbReference type="EMBL" id="JAIGYQ010000010">
    <property type="protein sequence ID" value="MBX7491232.1"/>
    <property type="molecule type" value="Genomic_DNA"/>
</dbReference>
<gene>
    <name evidence="1" type="ORF">K4G57_07145</name>
</gene>
<sequence>MKKDEIIKDERIEELTSDYVWVDIKKFCELKGICQKTFYNRYKDKFERKHKGRKTLIKIKIGKKAILIDNNDHFVC</sequence>
<proteinExistence type="predicted"/>
<accession>A0ABS7JPC9</accession>
<keyword evidence="2" id="KW-1185">Reference proteome</keyword>
<organism evidence="1 2">
    <name type="scientific">Helicobacter turcicus</name>
    <dbReference type="NCBI Taxonomy" id="2867412"/>
    <lineage>
        <taxon>Bacteria</taxon>
        <taxon>Pseudomonadati</taxon>
        <taxon>Campylobacterota</taxon>
        <taxon>Epsilonproteobacteria</taxon>
        <taxon>Campylobacterales</taxon>
        <taxon>Helicobacteraceae</taxon>
        <taxon>Helicobacter</taxon>
    </lineage>
</organism>
<dbReference type="Proteomes" id="UP000700059">
    <property type="component" value="Unassembled WGS sequence"/>
</dbReference>
<comment type="caution">
    <text evidence="1">The sequence shown here is derived from an EMBL/GenBank/DDBJ whole genome shotgun (WGS) entry which is preliminary data.</text>
</comment>
<dbReference type="RefSeq" id="WP_221532530.1">
    <property type="nucleotide sequence ID" value="NZ_JAIGYP010000010.1"/>
</dbReference>
<name>A0ABS7JPC9_9HELI</name>